<name>I0WYT2_RHOOP</name>
<protein>
    <submittedName>
        <fullName evidence="2">AraC family transcriptional regulator</fullName>
    </submittedName>
</protein>
<proteinExistence type="predicted"/>
<organism evidence="2 3">
    <name type="scientific">Rhodococcus opacus RKJ300 = JCM 13270</name>
    <dbReference type="NCBI Taxonomy" id="1165867"/>
    <lineage>
        <taxon>Bacteria</taxon>
        <taxon>Bacillati</taxon>
        <taxon>Actinomycetota</taxon>
        <taxon>Actinomycetes</taxon>
        <taxon>Mycobacteriales</taxon>
        <taxon>Nocardiaceae</taxon>
        <taxon>Rhodococcus</taxon>
    </lineage>
</organism>
<comment type="caution">
    <text evidence="2">The sequence shown here is derived from an EMBL/GenBank/DDBJ whole genome shotgun (WGS) entry which is preliminary data.</text>
</comment>
<dbReference type="EMBL" id="AJJH01000014">
    <property type="protein sequence ID" value="EID81548.1"/>
    <property type="molecule type" value="Genomic_DNA"/>
</dbReference>
<accession>I0WYT2</accession>
<evidence type="ECO:0000259" key="1">
    <source>
        <dbReference type="Pfam" id="PF14525"/>
    </source>
</evidence>
<evidence type="ECO:0000313" key="2">
    <source>
        <dbReference type="EMBL" id="EID81548.1"/>
    </source>
</evidence>
<evidence type="ECO:0000313" key="3">
    <source>
        <dbReference type="Proteomes" id="UP000006447"/>
    </source>
</evidence>
<dbReference type="InterPro" id="IPR035418">
    <property type="entry name" value="AraC-bd_2"/>
</dbReference>
<feature type="domain" description="Transcription regulator HTH AraC- type ligand binding" evidence="1">
    <location>
        <begin position="6"/>
        <end position="120"/>
    </location>
</feature>
<sequence length="154" mass="16254">MADTDGEFFVVLINRAGRETVTQDDITVNVGPGDAVAWDSTKAARFVWEKLSNRSLIIPRAALDEVGGKAWAHPELTLRGDSPASQLLTSYLDTLASSLPRLSQSAVAAARNATLELLIGAVRPDTVDTSPRAAARLCATPSTGSSNRICSTST</sequence>
<dbReference type="Proteomes" id="UP000006447">
    <property type="component" value="Unassembled WGS sequence"/>
</dbReference>
<dbReference type="AlphaFoldDB" id="I0WYT2"/>
<gene>
    <name evidence="2" type="ORF">W59_02256</name>
</gene>
<dbReference type="RefSeq" id="WP_007295831.1">
    <property type="nucleotide sequence ID" value="NZ_AJJH01000014.1"/>
</dbReference>
<dbReference type="PATRIC" id="fig|1165867.3.peg.449"/>
<reference evidence="2 3" key="1">
    <citation type="journal article" date="2012" name="J. Bacteriol.">
        <title>Draft genome sequence of the nitrophenol-degrading actinomycete Rhodococcus imtechensis RKJ300.</title>
        <authorList>
            <person name="Vikram S."/>
            <person name="Kumar S."/>
            <person name="Subramanian S."/>
            <person name="Raghava G.P."/>
        </authorList>
    </citation>
    <scope>NUCLEOTIDE SEQUENCE [LARGE SCALE GENOMIC DNA]</scope>
    <source>
        <strain evidence="2 3">RKJ300</strain>
    </source>
</reference>
<dbReference type="Pfam" id="PF14525">
    <property type="entry name" value="AraC_binding_2"/>
    <property type="match status" value="1"/>
</dbReference>